<comment type="caution">
    <text evidence="1">The sequence shown here is derived from an EMBL/GenBank/DDBJ whole genome shotgun (WGS) entry which is preliminary data.</text>
</comment>
<dbReference type="EMBL" id="JAVIDA010000005">
    <property type="protein sequence ID" value="MDQ9070919.1"/>
    <property type="molecule type" value="Genomic_DNA"/>
</dbReference>
<gene>
    <name evidence="1" type="ORF">RFH51_05515</name>
</gene>
<organism evidence="1 2">
    <name type="scientific">Acinetobacter gerneri</name>
    <dbReference type="NCBI Taxonomy" id="202952"/>
    <lineage>
        <taxon>Bacteria</taxon>
        <taxon>Pseudomonadati</taxon>
        <taxon>Pseudomonadota</taxon>
        <taxon>Gammaproteobacteria</taxon>
        <taxon>Moraxellales</taxon>
        <taxon>Moraxellaceae</taxon>
        <taxon>Acinetobacter</taxon>
    </lineage>
</organism>
<evidence type="ECO:0008006" key="3">
    <source>
        <dbReference type="Google" id="ProtNLM"/>
    </source>
</evidence>
<evidence type="ECO:0000313" key="2">
    <source>
        <dbReference type="Proteomes" id="UP001243195"/>
    </source>
</evidence>
<evidence type="ECO:0000313" key="1">
    <source>
        <dbReference type="EMBL" id="MDQ9070919.1"/>
    </source>
</evidence>
<name>A0AAW8JEQ2_9GAMM</name>
<accession>A0AAW8JEQ2</accession>
<reference evidence="1" key="1">
    <citation type="submission" date="2023-08" db="EMBL/GenBank/DDBJ databases">
        <title>Emergence of clinically-relevant ST2 carbapenem-resistant Acinetobacter baumannii strains in hospital sewages in Zhejiang, East of China.</title>
        <authorList>
            <person name="Kaichao C."/>
            <person name="Zhang R."/>
        </authorList>
    </citation>
    <scope>NUCLEOTIDE SEQUENCE</scope>
    <source>
        <strain evidence="1">M-SY-60</strain>
    </source>
</reference>
<dbReference type="RefSeq" id="WP_308955428.1">
    <property type="nucleotide sequence ID" value="NZ_JAVICY010000004.1"/>
</dbReference>
<dbReference type="AlphaFoldDB" id="A0AAW8JEQ2"/>
<proteinExistence type="predicted"/>
<sequence length="335" mass="38412">MNDKVVLLDLENNLPTAKMLRDIVEHYSSLYLFNLTGQFNYALEDLTELSGWISSGQIVILDTPRAKKKEFEYAVVVGQLMALLAPGTHIEVVSAMDDIHVLMHLLDGSELSASLIQVQTENAKKSKNKQRIPDIQTIKTKPYLQQVKKYCDALAKMAGRPSTVDKLINSIANILQLVPEKAQHLLGLLINLKIVKREAEQVSYRKKVLKEWAEIDVENSKNASKKVHEIDDILSKIHQESEHILADLDTDSSIENIQNHLYKNFSNIDPVQMEVIQKLNDLKSEKPKDIYQLRDLLEKMFPKTDIRLLLKELIEKGYIYWNGHDVVYSHEMMLN</sequence>
<dbReference type="Proteomes" id="UP001243195">
    <property type="component" value="Unassembled WGS sequence"/>
</dbReference>
<protein>
    <recommendedName>
        <fullName evidence="3">PIN-like domain-containing protein</fullName>
    </recommendedName>
</protein>